<dbReference type="InterPro" id="IPR012337">
    <property type="entry name" value="RNaseH-like_sf"/>
</dbReference>
<evidence type="ECO:0000313" key="10">
    <source>
        <dbReference type="Proteomes" id="UP000494040"/>
    </source>
</evidence>
<evidence type="ECO:0000256" key="6">
    <source>
        <dbReference type="ARBA" id="ARBA00022759"/>
    </source>
</evidence>
<comment type="similarity">
    <text evidence="2">Belongs to the RNase H family.</text>
</comment>
<evidence type="ECO:0000256" key="7">
    <source>
        <dbReference type="ARBA" id="ARBA00022801"/>
    </source>
</evidence>
<keyword evidence="6" id="KW-0255">Endonuclease</keyword>
<evidence type="ECO:0000313" key="9">
    <source>
        <dbReference type="EnsemblMetazoa" id="XP_024086349.1"/>
    </source>
</evidence>
<evidence type="ECO:0000256" key="5">
    <source>
        <dbReference type="ARBA" id="ARBA00022723"/>
    </source>
</evidence>
<feature type="domain" description="RNase H type-1" evidence="8">
    <location>
        <begin position="44"/>
        <end position="174"/>
    </location>
</feature>
<dbReference type="Gene3D" id="3.30.420.10">
    <property type="entry name" value="Ribonuclease H-like superfamily/Ribonuclease H"/>
    <property type="match status" value="1"/>
</dbReference>
<dbReference type="CDD" id="cd09276">
    <property type="entry name" value="Rnase_HI_RT_non_LTR"/>
    <property type="match status" value="1"/>
</dbReference>
<keyword evidence="4" id="KW-0540">Nuclease</keyword>
<protein>
    <recommendedName>
        <fullName evidence="3">ribonuclease H</fullName>
        <ecNumber evidence="3">3.1.26.4</ecNumber>
    </recommendedName>
</protein>
<dbReference type="EC" id="3.1.26.4" evidence="3"/>
<dbReference type="PANTHER" id="PTHR10642">
    <property type="entry name" value="RIBONUCLEASE H1"/>
    <property type="match status" value="1"/>
</dbReference>
<dbReference type="OrthoDB" id="420610at2759"/>
<evidence type="ECO:0000259" key="8">
    <source>
        <dbReference type="PROSITE" id="PS50879"/>
    </source>
</evidence>
<dbReference type="SUPFAM" id="SSF53098">
    <property type="entry name" value="Ribonuclease H-like"/>
    <property type="match status" value="1"/>
</dbReference>
<dbReference type="GO" id="GO:0043137">
    <property type="term" value="P:DNA replication, removal of RNA primer"/>
    <property type="evidence" value="ECO:0007669"/>
    <property type="project" value="TreeGrafter"/>
</dbReference>
<dbReference type="KEGG" id="clec:112128430"/>
<dbReference type="InterPro" id="IPR050092">
    <property type="entry name" value="RNase_H"/>
</dbReference>
<keyword evidence="7" id="KW-0378">Hydrolase</keyword>
<dbReference type="Proteomes" id="UP000494040">
    <property type="component" value="Unassembled WGS sequence"/>
</dbReference>
<evidence type="ECO:0000256" key="1">
    <source>
        <dbReference type="ARBA" id="ARBA00000077"/>
    </source>
</evidence>
<dbReference type="GO" id="GO:0004523">
    <property type="term" value="F:RNA-DNA hybrid ribonuclease activity"/>
    <property type="evidence" value="ECO:0007669"/>
    <property type="project" value="UniProtKB-EC"/>
</dbReference>
<evidence type="ECO:0000256" key="4">
    <source>
        <dbReference type="ARBA" id="ARBA00022722"/>
    </source>
</evidence>
<name>A0A8I6SVH8_CIMLE</name>
<accession>A0A8I6SVH8</accession>
<dbReference type="InterPro" id="IPR036397">
    <property type="entry name" value="RNaseH_sf"/>
</dbReference>
<dbReference type="GO" id="GO:0003676">
    <property type="term" value="F:nucleic acid binding"/>
    <property type="evidence" value="ECO:0007669"/>
    <property type="project" value="InterPro"/>
</dbReference>
<evidence type="ECO:0000256" key="2">
    <source>
        <dbReference type="ARBA" id="ARBA00005300"/>
    </source>
</evidence>
<dbReference type="GO" id="GO:0046872">
    <property type="term" value="F:metal ion binding"/>
    <property type="evidence" value="ECO:0007669"/>
    <property type="project" value="UniProtKB-KW"/>
</dbReference>
<dbReference type="OMA" id="CKNFINE"/>
<keyword evidence="5" id="KW-0479">Metal-binding</keyword>
<keyword evidence="10" id="KW-1185">Reference proteome</keyword>
<dbReference type="RefSeq" id="XP_024086349.1">
    <property type="nucleotide sequence ID" value="XM_024230581.1"/>
</dbReference>
<evidence type="ECO:0000256" key="3">
    <source>
        <dbReference type="ARBA" id="ARBA00012180"/>
    </source>
</evidence>
<dbReference type="PROSITE" id="PS50879">
    <property type="entry name" value="RNASE_H_1"/>
    <property type="match status" value="1"/>
</dbReference>
<reference evidence="9" key="1">
    <citation type="submission" date="2022-01" db="UniProtKB">
        <authorList>
            <consortium name="EnsemblMetazoa"/>
        </authorList>
    </citation>
    <scope>IDENTIFICATION</scope>
</reference>
<dbReference type="PANTHER" id="PTHR10642:SF26">
    <property type="entry name" value="RIBONUCLEASE H1"/>
    <property type="match status" value="1"/>
</dbReference>
<comment type="catalytic activity">
    <reaction evidence="1">
        <text>Endonucleolytic cleavage to 5'-phosphomonoester.</text>
        <dbReference type="EC" id="3.1.26.4"/>
    </reaction>
</comment>
<dbReference type="EnsemblMetazoa" id="XM_024230581.1">
    <property type="protein sequence ID" value="XP_024086349.1"/>
    <property type="gene ID" value="LOC112128430"/>
</dbReference>
<dbReference type="GeneID" id="112128430"/>
<dbReference type="InterPro" id="IPR002156">
    <property type="entry name" value="RNaseH_domain"/>
</dbReference>
<dbReference type="AlphaFoldDB" id="A0A8I6SVH8"/>
<sequence length="307" mass="34783">MGGFSLSNSTRSEQRILQNLLHLSGGNEDGYDESQLDHFTREHLAGNYMIFTDGSVVEGKAGFALYDSVRRKNKTFSLPANSSNFSAESMAILKALEYVKKIDVKKIAIVTDSKSIVSHIEKINTNSDHVTVNILLVYRELVNSGKNITVCWIRGHSGIRENELVDVKAKQAIDTGEFCEYKYTKSDCRRLLNASWLSEWQEFHSGSAGGSLYRSRFPVVPKAPWFQGCRATRDFQTVLTRIRSNHGLWGAHKYKIGLRQSANCASCDCTEDMNHIIMKCPEYEDMRISLVASNPWLEWPDLFHCKL</sequence>
<dbReference type="Pfam" id="PF00075">
    <property type="entry name" value="RNase_H"/>
    <property type="match status" value="1"/>
</dbReference>
<organism evidence="9 10">
    <name type="scientific">Cimex lectularius</name>
    <name type="common">Bed bug</name>
    <name type="synonym">Acanthia lectularia</name>
    <dbReference type="NCBI Taxonomy" id="79782"/>
    <lineage>
        <taxon>Eukaryota</taxon>
        <taxon>Metazoa</taxon>
        <taxon>Ecdysozoa</taxon>
        <taxon>Arthropoda</taxon>
        <taxon>Hexapoda</taxon>
        <taxon>Insecta</taxon>
        <taxon>Pterygota</taxon>
        <taxon>Neoptera</taxon>
        <taxon>Paraneoptera</taxon>
        <taxon>Hemiptera</taxon>
        <taxon>Heteroptera</taxon>
        <taxon>Panheteroptera</taxon>
        <taxon>Cimicomorpha</taxon>
        <taxon>Cimicidae</taxon>
        <taxon>Cimex</taxon>
    </lineage>
</organism>
<proteinExistence type="inferred from homology"/>